<accession>A0A0N4V2I9</accession>
<dbReference type="GO" id="GO:0000472">
    <property type="term" value="P:endonucleolytic cleavage to generate mature 5'-end of SSU-rRNA from (SSU-rRNA, 5.8S rRNA, LSU-rRNA)"/>
    <property type="evidence" value="ECO:0007669"/>
    <property type="project" value="TreeGrafter"/>
</dbReference>
<name>A0A0N4V2I9_ENTVE</name>
<reference evidence="4 5" key="2">
    <citation type="submission" date="2018-10" db="EMBL/GenBank/DDBJ databases">
        <authorList>
            <consortium name="Pathogen Informatics"/>
        </authorList>
    </citation>
    <scope>NUCLEOTIDE SEQUENCE [LARGE SCALE GENOMIC DNA]</scope>
</reference>
<evidence type="ECO:0000313" key="5">
    <source>
        <dbReference type="Proteomes" id="UP000274131"/>
    </source>
</evidence>
<dbReference type="GO" id="GO:0000480">
    <property type="term" value="P:endonucleolytic cleavage in 5'-ETS of tricistronic rRNA transcript (SSU-rRNA, 5.8S rRNA, LSU-rRNA)"/>
    <property type="evidence" value="ECO:0007669"/>
    <property type="project" value="TreeGrafter"/>
</dbReference>
<dbReference type="GO" id="GO:0000447">
    <property type="term" value="P:endonucleolytic cleavage in ITS1 to separate SSU-rRNA from 5.8S rRNA and LSU-rRNA from tricistronic rRNA transcript (SSU-rRNA, 5.8S rRNA, LSU-rRNA)"/>
    <property type="evidence" value="ECO:0007669"/>
    <property type="project" value="TreeGrafter"/>
</dbReference>
<dbReference type="EMBL" id="UXUI01007717">
    <property type="protein sequence ID" value="VDD88986.1"/>
    <property type="molecule type" value="Genomic_DNA"/>
</dbReference>
<sequence>MGMHRKRQRYFDEEVTTDTKGTTASEVAGTSHEFDDDLKGFNACEQKESEGPSSGKRLFERQFEATFGYLKQAKRRSKNSTFRKKKHYYLEEFDSGKPEDFDDGQVHENENWISGRNGVSRDELGYSSFNISEASHSFPVELVAYLKSIAATLVDTDSQEGSFMRKKSLEECAENEVHLLRFESSCRAVEEVFDGYRPAAVFTRWTKFLVDSWESLVCDCNASHFIRSIVRIIVGLPRRGSLDDTVVPDDPVSRREVVKRFHANSSVKCCFESFANAALDFLGMKEKMDIDVVSLLLQEIVEYDWLVKNDKRQNFFMESLEEPNTIVRQWKLKYASHFWEIDEDARQLLYHRVVGRHLGELVQHPFASYVVSALIGSAKSEELITDLFDELWETIPDLCDNGKWQSIIGLINASVIYEEKQKGLVKKIRQCFFCAKKSQRSIFIPMVFTMRLAKIEQDDKGKISFSLKFGDRYGSLILQNLFKLKQNTALITSLKSISEKTLVDLAMDEKGTFVLQAFLQSPQPHYSKLMGDRIGSHVFDGLWDSGAWSVGTKRDIMSKLCVEKSEGKTMRWRKIVTKLNVRGFQENRNHWVRAEESRIRKLLAKKVG</sequence>
<feature type="region of interest" description="Disordered" evidence="3">
    <location>
        <begin position="1"/>
        <end position="34"/>
    </location>
</feature>
<dbReference type="OrthoDB" id="9987665at2759"/>
<dbReference type="PANTHER" id="PTHR13102:SF0">
    <property type="entry name" value="NUCLEOLAR PROTEIN 9"/>
    <property type="match status" value="1"/>
</dbReference>
<keyword evidence="5" id="KW-1185">Reference proteome</keyword>
<gene>
    <name evidence="4" type="ORF">EVEC_LOCUS3921</name>
</gene>
<evidence type="ECO:0000313" key="4">
    <source>
        <dbReference type="EMBL" id="VDD88986.1"/>
    </source>
</evidence>
<keyword evidence="1" id="KW-0677">Repeat</keyword>
<evidence type="ECO:0000256" key="1">
    <source>
        <dbReference type="ARBA" id="ARBA00022737"/>
    </source>
</evidence>
<organism evidence="6">
    <name type="scientific">Enterobius vermicularis</name>
    <name type="common">Human pinworm</name>
    <dbReference type="NCBI Taxonomy" id="51028"/>
    <lineage>
        <taxon>Eukaryota</taxon>
        <taxon>Metazoa</taxon>
        <taxon>Ecdysozoa</taxon>
        <taxon>Nematoda</taxon>
        <taxon>Chromadorea</taxon>
        <taxon>Rhabditida</taxon>
        <taxon>Spirurina</taxon>
        <taxon>Oxyuridomorpha</taxon>
        <taxon>Oxyuroidea</taxon>
        <taxon>Oxyuridae</taxon>
        <taxon>Enterobius</taxon>
    </lineage>
</organism>
<dbReference type="Proteomes" id="UP000274131">
    <property type="component" value="Unassembled WGS sequence"/>
</dbReference>
<proteinExistence type="predicted"/>
<evidence type="ECO:0000313" key="6">
    <source>
        <dbReference type="WBParaSite" id="EVEC_0000421301-mRNA-1"/>
    </source>
</evidence>
<evidence type="ECO:0000256" key="3">
    <source>
        <dbReference type="SAM" id="MobiDB-lite"/>
    </source>
</evidence>
<evidence type="ECO:0000256" key="2">
    <source>
        <dbReference type="PROSITE-ProRule" id="PRU00317"/>
    </source>
</evidence>
<dbReference type="PROSITE" id="PS50302">
    <property type="entry name" value="PUM"/>
    <property type="match status" value="1"/>
</dbReference>
<dbReference type="AlphaFoldDB" id="A0A0N4V2I9"/>
<dbReference type="GO" id="GO:0005730">
    <property type="term" value="C:nucleolus"/>
    <property type="evidence" value="ECO:0007669"/>
    <property type="project" value="TreeGrafter"/>
</dbReference>
<dbReference type="PANTHER" id="PTHR13102">
    <property type="entry name" value="NUCLEOLAR PROTEIN 9"/>
    <property type="match status" value="1"/>
</dbReference>
<feature type="repeat" description="Pumilio" evidence="2">
    <location>
        <begin position="352"/>
        <end position="389"/>
    </location>
</feature>
<dbReference type="Gene3D" id="1.25.10.10">
    <property type="entry name" value="Leucine-rich Repeat Variant"/>
    <property type="match status" value="2"/>
</dbReference>
<reference evidence="6" key="1">
    <citation type="submission" date="2017-02" db="UniProtKB">
        <authorList>
            <consortium name="WormBaseParasite"/>
        </authorList>
    </citation>
    <scope>IDENTIFICATION</scope>
</reference>
<dbReference type="GO" id="GO:0030686">
    <property type="term" value="C:90S preribosome"/>
    <property type="evidence" value="ECO:0007669"/>
    <property type="project" value="TreeGrafter"/>
</dbReference>
<protein>
    <submittedName>
        <fullName evidence="6">Nucleolar protein 9</fullName>
    </submittedName>
</protein>
<dbReference type="SUPFAM" id="SSF48371">
    <property type="entry name" value="ARM repeat"/>
    <property type="match status" value="2"/>
</dbReference>
<dbReference type="InterPro" id="IPR011989">
    <property type="entry name" value="ARM-like"/>
</dbReference>
<dbReference type="InterPro" id="IPR040000">
    <property type="entry name" value="NOP9"/>
</dbReference>
<dbReference type="GO" id="GO:0000056">
    <property type="term" value="P:ribosomal small subunit export from nucleus"/>
    <property type="evidence" value="ECO:0007669"/>
    <property type="project" value="TreeGrafter"/>
</dbReference>
<dbReference type="Pfam" id="PF22493">
    <property type="entry name" value="PUF_NOP9"/>
    <property type="match status" value="1"/>
</dbReference>
<dbReference type="InterPro" id="IPR001313">
    <property type="entry name" value="Pumilio_RNA-bd_rpt"/>
</dbReference>
<dbReference type="WBParaSite" id="EVEC_0000421301-mRNA-1">
    <property type="protein sequence ID" value="EVEC_0000421301-mRNA-1"/>
    <property type="gene ID" value="EVEC_0000421301"/>
</dbReference>
<dbReference type="InterPro" id="IPR016024">
    <property type="entry name" value="ARM-type_fold"/>
</dbReference>
<dbReference type="GO" id="GO:0003723">
    <property type="term" value="F:RNA binding"/>
    <property type="evidence" value="ECO:0007669"/>
    <property type="project" value="InterPro"/>
</dbReference>
<dbReference type="GO" id="GO:0030688">
    <property type="term" value="C:preribosome, small subunit precursor"/>
    <property type="evidence" value="ECO:0007669"/>
    <property type="project" value="TreeGrafter"/>
</dbReference>
<dbReference type="STRING" id="51028.A0A0N4V2I9"/>